<dbReference type="EMBL" id="BAAANB010000001">
    <property type="protein sequence ID" value="GAA2020878.1"/>
    <property type="molecule type" value="Genomic_DNA"/>
</dbReference>
<evidence type="ECO:0000313" key="1">
    <source>
        <dbReference type="EMBL" id="GAA2020878.1"/>
    </source>
</evidence>
<keyword evidence="2" id="KW-1185">Reference proteome</keyword>
<dbReference type="Proteomes" id="UP001501285">
    <property type="component" value="Unassembled WGS sequence"/>
</dbReference>
<reference evidence="2" key="1">
    <citation type="journal article" date="2019" name="Int. J. Syst. Evol. Microbiol.">
        <title>The Global Catalogue of Microorganisms (GCM) 10K type strain sequencing project: providing services to taxonomists for standard genome sequencing and annotation.</title>
        <authorList>
            <consortium name="The Broad Institute Genomics Platform"/>
            <consortium name="The Broad Institute Genome Sequencing Center for Infectious Disease"/>
            <person name="Wu L."/>
            <person name="Ma J."/>
        </authorList>
    </citation>
    <scope>NUCLEOTIDE SEQUENCE [LARGE SCALE GENOMIC DNA]</scope>
    <source>
        <strain evidence="2">JCM 14283</strain>
    </source>
</reference>
<comment type="caution">
    <text evidence="1">The sequence shown here is derived from an EMBL/GenBank/DDBJ whole genome shotgun (WGS) entry which is preliminary data.</text>
</comment>
<protein>
    <recommendedName>
        <fullName evidence="3">Secreted protein</fullName>
    </recommendedName>
</protein>
<accession>A0ABP5FC53</accession>
<evidence type="ECO:0000313" key="2">
    <source>
        <dbReference type="Proteomes" id="UP001501285"/>
    </source>
</evidence>
<name>A0ABP5FC53_9MICO</name>
<organism evidence="1 2">
    <name type="scientific">Terrabacter terrae</name>
    <dbReference type="NCBI Taxonomy" id="318434"/>
    <lineage>
        <taxon>Bacteria</taxon>
        <taxon>Bacillati</taxon>
        <taxon>Actinomycetota</taxon>
        <taxon>Actinomycetes</taxon>
        <taxon>Micrococcales</taxon>
        <taxon>Intrasporangiaceae</taxon>
        <taxon>Terrabacter</taxon>
    </lineage>
</organism>
<evidence type="ECO:0008006" key="3">
    <source>
        <dbReference type="Google" id="ProtNLM"/>
    </source>
</evidence>
<proteinExistence type="predicted"/>
<sequence>MNRVPPLIAMALTRPFGWAHGRVAVWSTAATAADAPMATKAVVQSAASGSRVRIVSPIETVVGDDRERVRSTAPRSQQTNRLAYRMFPYRKSAIVRRSILGQECRAKSA</sequence>
<gene>
    <name evidence="1" type="ORF">GCM10009740_06670</name>
</gene>